<evidence type="ECO:0000313" key="1">
    <source>
        <dbReference type="EMBL" id="EJT99426.1"/>
    </source>
</evidence>
<organism evidence="1 2">
    <name type="scientific">Dacryopinax primogenitus (strain DJM 731)</name>
    <name type="common">Brown rot fungus</name>
    <dbReference type="NCBI Taxonomy" id="1858805"/>
    <lineage>
        <taxon>Eukaryota</taxon>
        <taxon>Fungi</taxon>
        <taxon>Dikarya</taxon>
        <taxon>Basidiomycota</taxon>
        <taxon>Agaricomycotina</taxon>
        <taxon>Dacrymycetes</taxon>
        <taxon>Dacrymycetales</taxon>
        <taxon>Dacrymycetaceae</taxon>
        <taxon>Dacryopinax</taxon>
    </lineage>
</organism>
<dbReference type="Proteomes" id="UP000030653">
    <property type="component" value="Unassembled WGS sequence"/>
</dbReference>
<protein>
    <submittedName>
        <fullName evidence="1">Uncharacterized protein</fullName>
    </submittedName>
</protein>
<dbReference type="EMBL" id="JH795870">
    <property type="protein sequence ID" value="EJT99426.1"/>
    <property type="molecule type" value="Genomic_DNA"/>
</dbReference>
<reference evidence="1 2" key="1">
    <citation type="journal article" date="2012" name="Science">
        <title>The Paleozoic origin of enzymatic lignin decomposition reconstructed from 31 fungal genomes.</title>
        <authorList>
            <person name="Floudas D."/>
            <person name="Binder M."/>
            <person name="Riley R."/>
            <person name="Barry K."/>
            <person name="Blanchette R.A."/>
            <person name="Henrissat B."/>
            <person name="Martinez A.T."/>
            <person name="Otillar R."/>
            <person name="Spatafora J.W."/>
            <person name="Yadav J.S."/>
            <person name="Aerts A."/>
            <person name="Benoit I."/>
            <person name="Boyd A."/>
            <person name="Carlson A."/>
            <person name="Copeland A."/>
            <person name="Coutinho P.M."/>
            <person name="de Vries R.P."/>
            <person name="Ferreira P."/>
            <person name="Findley K."/>
            <person name="Foster B."/>
            <person name="Gaskell J."/>
            <person name="Glotzer D."/>
            <person name="Gorecki P."/>
            <person name="Heitman J."/>
            <person name="Hesse C."/>
            <person name="Hori C."/>
            <person name="Igarashi K."/>
            <person name="Jurgens J.A."/>
            <person name="Kallen N."/>
            <person name="Kersten P."/>
            <person name="Kohler A."/>
            <person name="Kuees U."/>
            <person name="Kumar T.K.A."/>
            <person name="Kuo A."/>
            <person name="LaButti K."/>
            <person name="Larrondo L.F."/>
            <person name="Lindquist E."/>
            <person name="Ling A."/>
            <person name="Lombard V."/>
            <person name="Lucas S."/>
            <person name="Lundell T."/>
            <person name="Martin R."/>
            <person name="McLaughlin D.J."/>
            <person name="Morgenstern I."/>
            <person name="Morin E."/>
            <person name="Murat C."/>
            <person name="Nagy L.G."/>
            <person name="Nolan M."/>
            <person name="Ohm R.A."/>
            <person name="Patyshakuliyeva A."/>
            <person name="Rokas A."/>
            <person name="Ruiz-Duenas F.J."/>
            <person name="Sabat G."/>
            <person name="Salamov A."/>
            <person name="Samejima M."/>
            <person name="Schmutz J."/>
            <person name="Slot J.C."/>
            <person name="St John F."/>
            <person name="Stenlid J."/>
            <person name="Sun H."/>
            <person name="Sun S."/>
            <person name="Syed K."/>
            <person name="Tsang A."/>
            <person name="Wiebenga A."/>
            <person name="Young D."/>
            <person name="Pisabarro A."/>
            <person name="Eastwood D.C."/>
            <person name="Martin F."/>
            <person name="Cullen D."/>
            <person name="Grigoriev I.V."/>
            <person name="Hibbett D.S."/>
        </authorList>
    </citation>
    <scope>NUCLEOTIDE SEQUENCE [LARGE SCALE GENOMIC DNA]</scope>
    <source>
        <strain evidence="1 2">DJM-731 SS1</strain>
    </source>
</reference>
<proteinExistence type="predicted"/>
<evidence type="ECO:0000313" key="2">
    <source>
        <dbReference type="Proteomes" id="UP000030653"/>
    </source>
</evidence>
<gene>
    <name evidence="1" type="ORF">DACRYDRAFT_118141</name>
</gene>
<dbReference type="OrthoDB" id="3543113at2759"/>
<dbReference type="AlphaFoldDB" id="M5G0R7"/>
<accession>M5G0R7</accession>
<keyword evidence="2" id="KW-1185">Reference proteome</keyword>
<dbReference type="GeneID" id="63685593"/>
<sequence length="337" mass="37838">MSSLTPSSRIEHGARLPLDIIFEIIDTMCLFKYAFSGTHPRCIVRTLCALALVNRSVHARAIYYLYKDIALPSPSALPLIIDSNYLNARQSVRSLSISQPPTPWNTIPIPNRQPSRPLPCAEPPDLFLRLLQLLAPTLEHLTLATDVTPIGHPSLPVLNGIMTTLSFPSLRTLSLASQPHHAFPHYWFPENSTAWPNVERVVLHTYHPILAEQCFISRRCPNVREMAIAFNAFDWEEPVAFAVGGQLRAAPSVKHLRILYPGAGHEIDARFLSVQRRPEEQLWVTPKARMAERYKGTTIDEVNPLKHGAVGETLKDWMGEKIADGAVWELEGSAWKK</sequence>
<name>M5G0R7_DACPD</name>
<dbReference type="HOGENOM" id="CLU_758687_0_0_1"/>
<dbReference type="RefSeq" id="XP_040626324.1">
    <property type="nucleotide sequence ID" value="XM_040770531.1"/>
</dbReference>